<sequence length="77" mass="8550">MAGGVNPEYPHWVITPIYVFIAPTVWRYGASPESGLSVGHVPNRSHTIMNSPKGLRPDPEEAKTRVQGKLTRRTDHS</sequence>
<dbReference type="InParanoid" id="A0A0D0E536"/>
<dbReference type="HOGENOM" id="CLU_2638761_0_0_1"/>
<evidence type="ECO:0000313" key="2">
    <source>
        <dbReference type="EMBL" id="KIK96409.1"/>
    </source>
</evidence>
<feature type="compositionally biased region" description="Basic and acidic residues" evidence="1">
    <location>
        <begin position="55"/>
        <end position="64"/>
    </location>
</feature>
<proteinExistence type="predicted"/>
<gene>
    <name evidence="2" type="ORF">PAXRUDRAFT_310542</name>
</gene>
<evidence type="ECO:0000313" key="3">
    <source>
        <dbReference type="Proteomes" id="UP000054538"/>
    </source>
</evidence>
<organism evidence="2 3">
    <name type="scientific">Paxillus rubicundulus Ve08.2h10</name>
    <dbReference type="NCBI Taxonomy" id="930991"/>
    <lineage>
        <taxon>Eukaryota</taxon>
        <taxon>Fungi</taxon>
        <taxon>Dikarya</taxon>
        <taxon>Basidiomycota</taxon>
        <taxon>Agaricomycotina</taxon>
        <taxon>Agaricomycetes</taxon>
        <taxon>Agaricomycetidae</taxon>
        <taxon>Boletales</taxon>
        <taxon>Paxilineae</taxon>
        <taxon>Paxillaceae</taxon>
        <taxon>Paxillus</taxon>
    </lineage>
</organism>
<feature type="region of interest" description="Disordered" evidence="1">
    <location>
        <begin position="36"/>
        <end position="77"/>
    </location>
</feature>
<evidence type="ECO:0000256" key="1">
    <source>
        <dbReference type="SAM" id="MobiDB-lite"/>
    </source>
</evidence>
<accession>A0A0D0E536</accession>
<reference evidence="2 3" key="1">
    <citation type="submission" date="2014-04" db="EMBL/GenBank/DDBJ databases">
        <authorList>
            <consortium name="DOE Joint Genome Institute"/>
            <person name="Kuo A."/>
            <person name="Kohler A."/>
            <person name="Jargeat P."/>
            <person name="Nagy L.G."/>
            <person name="Floudas D."/>
            <person name="Copeland A."/>
            <person name="Barry K.W."/>
            <person name="Cichocki N."/>
            <person name="Veneault-Fourrey C."/>
            <person name="LaButti K."/>
            <person name="Lindquist E.A."/>
            <person name="Lipzen A."/>
            <person name="Lundell T."/>
            <person name="Morin E."/>
            <person name="Murat C."/>
            <person name="Sun H."/>
            <person name="Tunlid A."/>
            <person name="Henrissat B."/>
            <person name="Grigoriev I.V."/>
            <person name="Hibbett D.S."/>
            <person name="Martin F."/>
            <person name="Nordberg H.P."/>
            <person name="Cantor M.N."/>
            <person name="Hua S.X."/>
        </authorList>
    </citation>
    <scope>NUCLEOTIDE SEQUENCE [LARGE SCALE GENOMIC DNA]</scope>
    <source>
        <strain evidence="2 3">Ve08.2h10</strain>
    </source>
</reference>
<reference evidence="3" key="2">
    <citation type="submission" date="2015-01" db="EMBL/GenBank/DDBJ databases">
        <title>Evolutionary Origins and Diversification of the Mycorrhizal Mutualists.</title>
        <authorList>
            <consortium name="DOE Joint Genome Institute"/>
            <consortium name="Mycorrhizal Genomics Consortium"/>
            <person name="Kohler A."/>
            <person name="Kuo A."/>
            <person name="Nagy L.G."/>
            <person name="Floudas D."/>
            <person name="Copeland A."/>
            <person name="Barry K.W."/>
            <person name="Cichocki N."/>
            <person name="Veneault-Fourrey C."/>
            <person name="LaButti K."/>
            <person name="Lindquist E.A."/>
            <person name="Lipzen A."/>
            <person name="Lundell T."/>
            <person name="Morin E."/>
            <person name="Murat C."/>
            <person name="Riley R."/>
            <person name="Ohm R."/>
            <person name="Sun H."/>
            <person name="Tunlid A."/>
            <person name="Henrissat B."/>
            <person name="Grigoriev I.V."/>
            <person name="Hibbett D.S."/>
            <person name="Martin F."/>
        </authorList>
    </citation>
    <scope>NUCLEOTIDE SEQUENCE [LARGE SCALE GENOMIC DNA]</scope>
    <source>
        <strain evidence="3">Ve08.2h10</strain>
    </source>
</reference>
<protein>
    <submittedName>
        <fullName evidence="2">Uncharacterized protein</fullName>
    </submittedName>
</protein>
<keyword evidence="3" id="KW-1185">Reference proteome</keyword>
<name>A0A0D0E536_9AGAM</name>
<dbReference type="EMBL" id="KN824988">
    <property type="protein sequence ID" value="KIK96409.1"/>
    <property type="molecule type" value="Genomic_DNA"/>
</dbReference>
<dbReference type="AlphaFoldDB" id="A0A0D0E536"/>
<dbReference type="Proteomes" id="UP000054538">
    <property type="component" value="Unassembled WGS sequence"/>
</dbReference>